<dbReference type="Pfam" id="PF00361">
    <property type="entry name" value="Proton_antipo_M"/>
    <property type="match status" value="1"/>
</dbReference>
<keyword evidence="3 7" id="KW-0812">Transmembrane</keyword>
<feature type="transmembrane region" description="Helical" evidence="8">
    <location>
        <begin position="240"/>
        <end position="258"/>
    </location>
</feature>
<evidence type="ECO:0000259" key="9">
    <source>
        <dbReference type="Pfam" id="PF00361"/>
    </source>
</evidence>
<feature type="transmembrane region" description="Helical" evidence="8">
    <location>
        <begin position="123"/>
        <end position="143"/>
    </location>
</feature>
<evidence type="ECO:0000256" key="8">
    <source>
        <dbReference type="SAM" id="Phobius"/>
    </source>
</evidence>
<dbReference type="InterPro" id="IPR003918">
    <property type="entry name" value="NADH_UbQ_OxRdtase"/>
</dbReference>
<evidence type="ECO:0000256" key="6">
    <source>
        <dbReference type="ARBA" id="ARBA00023136"/>
    </source>
</evidence>
<feature type="transmembrane region" description="Helical" evidence="8">
    <location>
        <begin position="470"/>
        <end position="490"/>
    </location>
</feature>
<protein>
    <submittedName>
        <fullName evidence="10">Sodium:proton antiporter</fullName>
    </submittedName>
</protein>
<dbReference type="Proteomes" id="UP001138802">
    <property type="component" value="Unassembled WGS sequence"/>
</dbReference>
<feature type="transmembrane region" description="Helical" evidence="8">
    <location>
        <begin position="198"/>
        <end position="220"/>
    </location>
</feature>
<dbReference type="GO" id="GO:0042773">
    <property type="term" value="P:ATP synthesis coupled electron transport"/>
    <property type="evidence" value="ECO:0007669"/>
    <property type="project" value="InterPro"/>
</dbReference>
<dbReference type="PRINTS" id="PR01437">
    <property type="entry name" value="NUOXDRDTASE4"/>
</dbReference>
<evidence type="ECO:0000256" key="1">
    <source>
        <dbReference type="ARBA" id="ARBA00004651"/>
    </source>
</evidence>
<evidence type="ECO:0000256" key="4">
    <source>
        <dbReference type="ARBA" id="ARBA00022989"/>
    </source>
</evidence>
<feature type="transmembrane region" description="Helical" evidence="8">
    <location>
        <begin position="71"/>
        <end position="87"/>
    </location>
</feature>
<keyword evidence="6 8" id="KW-0472">Membrane</keyword>
<proteinExistence type="predicted"/>
<dbReference type="PANTHER" id="PTHR42682">
    <property type="entry name" value="HYDROGENASE-4 COMPONENT F"/>
    <property type="match status" value="1"/>
</dbReference>
<dbReference type="InterPro" id="IPR052175">
    <property type="entry name" value="ComplexI-like_HydComp"/>
</dbReference>
<organism evidence="10 11">
    <name type="scientific">Thiocapsa imhoffii</name>
    <dbReference type="NCBI Taxonomy" id="382777"/>
    <lineage>
        <taxon>Bacteria</taxon>
        <taxon>Pseudomonadati</taxon>
        <taxon>Pseudomonadota</taxon>
        <taxon>Gammaproteobacteria</taxon>
        <taxon>Chromatiales</taxon>
        <taxon>Chromatiaceae</taxon>
        <taxon>Thiocapsa</taxon>
    </lineage>
</organism>
<feature type="transmembrane region" description="Helical" evidence="8">
    <location>
        <begin position="44"/>
        <end position="64"/>
    </location>
</feature>
<evidence type="ECO:0000256" key="3">
    <source>
        <dbReference type="ARBA" id="ARBA00022692"/>
    </source>
</evidence>
<evidence type="ECO:0000256" key="7">
    <source>
        <dbReference type="RuleBase" id="RU000320"/>
    </source>
</evidence>
<comment type="subcellular location">
    <subcellularLocation>
        <location evidence="1">Cell membrane</location>
        <topology evidence="1">Multi-pass membrane protein</topology>
    </subcellularLocation>
    <subcellularLocation>
        <location evidence="7">Membrane</location>
        <topology evidence="7">Multi-pass membrane protein</topology>
    </subcellularLocation>
</comment>
<evidence type="ECO:0000256" key="5">
    <source>
        <dbReference type="ARBA" id="ARBA00023002"/>
    </source>
</evidence>
<evidence type="ECO:0000313" key="11">
    <source>
        <dbReference type="Proteomes" id="UP001138802"/>
    </source>
</evidence>
<keyword evidence="2" id="KW-1003">Cell membrane</keyword>
<reference evidence="10 11" key="1">
    <citation type="journal article" date="2020" name="Microorganisms">
        <title>Osmotic Adaptation and Compatible Solute Biosynthesis of Phototrophic Bacteria as Revealed from Genome Analyses.</title>
        <authorList>
            <person name="Imhoff J.F."/>
            <person name="Rahn T."/>
            <person name="Kunzel S."/>
            <person name="Keller A."/>
            <person name="Neulinger S.C."/>
        </authorList>
    </citation>
    <scope>NUCLEOTIDE SEQUENCE [LARGE SCALE GENOMIC DNA]</scope>
    <source>
        <strain evidence="10 11">DSM 21303</strain>
    </source>
</reference>
<dbReference type="EMBL" id="NRSD01000023">
    <property type="protein sequence ID" value="MBK1646302.1"/>
    <property type="molecule type" value="Genomic_DNA"/>
</dbReference>
<dbReference type="AlphaFoldDB" id="A0A9X0WKA9"/>
<sequence length="591" mass="63783">MRLFLRVLSLMVVVTPAVTWFAWDGALVWPLFGGATLSFDVTPLASFFLLLLAMGAPLAALPMLRKEEPDWQLALFALLVLGMQGLLLAQDLVGFFIGWEIMTWSSWLLIVRSPRTDAGTAASYILFNLSAAFLLLAGLLGVYSLTGSFAIQALVDLTLAQGLVLVLLFGAAFLIKIGTLPLHLWIPRSYDQAPEPVTVVLSALVSKMGVYGLLLMLILFPEMPGRWFGDWLNGPLSGYGLAWIGVITSIVATFKAIAQDDMKRLLAYSSIGQLGYVTTAIGVGGALGISGALYHALVHTLVSLLLFISFAGIIAQTGQRRFNDLGELIYRMPISFFGVLIGIIALAGMPPLPGFASKFLIFVALIEAQWILLFAAVILSSAAAFLYCYKLIYAPFLGQANSPEARVAREAPWPYLIPQIILMGMLVGLGMFPGMGTALADPVLAALGLAPLDGPSLGTLATPYGGYDGVTLMLVFGIAFALVTALFYMLRGQLRRAGSRQDLSFAGEVPTPDQPLHYGAGMGRELRRIPLIGWILARSSSGFFSGLAERVERLAEHSSRLYPSQPWRWVQSFVVVFAVLLTWGLVRGGGL</sequence>
<keyword evidence="5" id="KW-0560">Oxidoreductase</keyword>
<name>A0A9X0WKA9_9GAMM</name>
<feature type="transmembrane region" description="Helical" evidence="8">
    <location>
        <begin position="265"/>
        <end position="287"/>
    </location>
</feature>
<feature type="transmembrane region" description="Helical" evidence="8">
    <location>
        <begin position="163"/>
        <end position="186"/>
    </location>
</feature>
<feature type="transmembrane region" description="Helical" evidence="8">
    <location>
        <begin position="293"/>
        <end position="316"/>
    </location>
</feature>
<dbReference type="GO" id="GO:0005886">
    <property type="term" value="C:plasma membrane"/>
    <property type="evidence" value="ECO:0007669"/>
    <property type="project" value="UniProtKB-SubCell"/>
</dbReference>
<feature type="transmembrane region" description="Helical" evidence="8">
    <location>
        <begin position="568"/>
        <end position="586"/>
    </location>
</feature>
<gene>
    <name evidence="10" type="ORF">CKO25_16940</name>
</gene>
<feature type="transmembrane region" description="Helical" evidence="8">
    <location>
        <begin position="328"/>
        <end position="347"/>
    </location>
</feature>
<dbReference type="RefSeq" id="WP_200389117.1">
    <property type="nucleotide sequence ID" value="NZ_NRSD01000023.1"/>
</dbReference>
<dbReference type="GO" id="GO:0016491">
    <property type="term" value="F:oxidoreductase activity"/>
    <property type="evidence" value="ECO:0007669"/>
    <property type="project" value="UniProtKB-KW"/>
</dbReference>
<evidence type="ECO:0000256" key="2">
    <source>
        <dbReference type="ARBA" id="ARBA00022475"/>
    </source>
</evidence>
<feature type="transmembrane region" description="Helical" evidence="8">
    <location>
        <begin position="413"/>
        <end position="432"/>
    </location>
</feature>
<feature type="transmembrane region" description="Helical" evidence="8">
    <location>
        <begin position="7"/>
        <end position="32"/>
    </location>
</feature>
<comment type="caution">
    <text evidence="10">The sequence shown here is derived from an EMBL/GenBank/DDBJ whole genome shotgun (WGS) entry which is preliminary data.</text>
</comment>
<dbReference type="PANTHER" id="PTHR42682:SF4">
    <property type="entry name" value="NADH-UBIQUINONE_PLASTOQUINONE"/>
    <property type="match status" value="1"/>
</dbReference>
<dbReference type="InterPro" id="IPR001750">
    <property type="entry name" value="ND/Mrp_TM"/>
</dbReference>
<feature type="domain" description="NADH:quinone oxidoreductase/Mrp antiporter transmembrane" evidence="9">
    <location>
        <begin position="89"/>
        <end position="380"/>
    </location>
</feature>
<accession>A0A9X0WKA9</accession>
<keyword evidence="11" id="KW-1185">Reference proteome</keyword>
<evidence type="ECO:0000313" key="10">
    <source>
        <dbReference type="EMBL" id="MBK1646302.1"/>
    </source>
</evidence>
<feature type="transmembrane region" description="Helical" evidence="8">
    <location>
        <begin position="93"/>
        <end position="111"/>
    </location>
</feature>
<keyword evidence="4 8" id="KW-1133">Transmembrane helix</keyword>
<dbReference type="GO" id="GO:0008137">
    <property type="term" value="F:NADH dehydrogenase (ubiquinone) activity"/>
    <property type="evidence" value="ECO:0007669"/>
    <property type="project" value="InterPro"/>
</dbReference>
<feature type="transmembrane region" description="Helical" evidence="8">
    <location>
        <begin position="359"/>
        <end position="392"/>
    </location>
</feature>